<accession>A0A0N0U391</accession>
<reference evidence="1 2" key="1">
    <citation type="submission" date="2015-07" db="EMBL/GenBank/DDBJ databases">
        <title>The genome of Melipona quadrifasciata.</title>
        <authorList>
            <person name="Pan H."/>
            <person name="Kapheim K."/>
        </authorList>
    </citation>
    <scope>NUCLEOTIDE SEQUENCE [LARGE SCALE GENOMIC DNA]</scope>
    <source>
        <strain evidence="1">0111107301</strain>
        <tissue evidence="1">Whole body</tissue>
    </source>
</reference>
<name>A0A0N0U391_9HYME</name>
<evidence type="ECO:0000313" key="1">
    <source>
        <dbReference type="EMBL" id="KOX68008.1"/>
    </source>
</evidence>
<dbReference type="AlphaFoldDB" id="A0A0N0U391"/>
<dbReference type="Proteomes" id="UP000053105">
    <property type="component" value="Unassembled WGS sequence"/>
</dbReference>
<proteinExistence type="predicted"/>
<keyword evidence="2" id="KW-1185">Reference proteome</keyword>
<gene>
    <name evidence="1" type="ORF">WN51_08182</name>
</gene>
<sequence>MSDYFPLSTIANTLITRSKKLKRKNCCKKMVNPEKQIPTSVQAASGIELTHVPTCIAKTRSRRVYRSMFERA</sequence>
<organism evidence="1 2">
    <name type="scientific">Melipona quadrifasciata</name>
    <dbReference type="NCBI Taxonomy" id="166423"/>
    <lineage>
        <taxon>Eukaryota</taxon>
        <taxon>Metazoa</taxon>
        <taxon>Ecdysozoa</taxon>
        <taxon>Arthropoda</taxon>
        <taxon>Hexapoda</taxon>
        <taxon>Insecta</taxon>
        <taxon>Pterygota</taxon>
        <taxon>Neoptera</taxon>
        <taxon>Endopterygota</taxon>
        <taxon>Hymenoptera</taxon>
        <taxon>Apocrita</taxon>
        <taxon>Aculeata</taxon>
        <taxon>Apoidea</taxon>
        <taxon>Anthophila</taxon>
        <taxon>Apidae</taxon>
        <taxon>Melipona</taxon>
    </lineage>
</organism>
<protein>
    <submittedName>
        <fullName evidence="1">Uncharacterized protein</fullName>
    </submittedName>
</protein>
<evidence type="ECO:0000313" key="2">
    <source>
        <dbReference type="Proteomes" id="UP000053105"/>
    </source>
</evidence>
<dbReference type="EMBL" id="KQ435958">
    <property type="protein sequence ID" value="KOX68008.1"/>
    <property type="molecule type" value="Genomic_DNA"/>
</dbReference>